<dbReference type="Proteomes" id="UP000610594">
    <property type="component" value="Unassembled WGS sequence"/>
</dbReference>
<reference evidence="1 2" key="1">
    <citation type="submission" date="2019-10" db="EMBL/GenBank/DDBJ databases">
        <title>Taxonomy of Antarctic Massilia spp.: description of Massilia rubra sp. nov., Massilia aquatica sp. nov., Massilia mucilaginosa sp. nov., Massilia frigida sp. nov. isolated from streams, lakes and regoliths.</title>
        <authorList>
            <person name="Holochova P."/>
            <person name="Sedlacek I."/>
            <person name="Kralova S."/>
            <person name="Maslanova I."/>
            <person name="Busse H.-J."/>
            <person name="Stankova E."/>
            <person name="Vrbovska V."/>
            <person name="Kovarovic V."/>
            <person name="Bartak M."/>
            <person name="Svec P."/>
            <person name="Pantucek R."/>
        </authorList>
    </citation>
    <scope>NUCLEOTIDE SEQUENCE [LARGE SCALE GENOMIC DNA]</scope>
    <source>
        <strain evidence="1 2">CCM 8694</strain>
    </source>
</reference>
<keyword evidence="2" id="KW-1185">Reference proteome</keyword>
<gene>
    <name evidence="1" type="ORF">F1735_05285</name>
</gene>
<sequence>MGALVSVLSFMAHTQPGDAMLRLDPMLPAVAAACPIMCGTAAHALRSAGQLARAEPLYLEALAHVVAGNAWHEAQRASILAGLDQCRRPDGQAKPWWKVW</sequence>
<evidence type="ECO:0000313" key="1">
    <source>
        <dbReference type="EMBL" id="NHZ61720.1"/>
    </source>
</evidence>
<name>A0ABX0MM72_9BURK</name>
<dbReference type="EMBL" id="WHJF01000009">
    <property type="protein sequence ID" value="NHZ61720.1"/>
    <property type="molecule type" value="Genomic_DNA"/>
</dbReference>
<protein>
    <submittedName>
        <fullName evidence="1">Uncharacterized protein</fullName>
    </submittedName>
</protein>
<organism evidence="1 2">
    <name type="scientific">Massilia genomosp. 1</name>
    <dbReference type="NCBI Taxonomy" id="2609280"/>
    <lineage>
        <taxon>Bacteria</taxon>
        <taxon>Pseudomonadati</taxon>
        <taxon>Pseudomonadota</taxon>
        <taxon>Betaproteobacteria</taxon>
        <taxon>Burkholderiales</taxon>
        <taxon>Oxalobacteraceae</taxon>
        <taxon>Telluria group</taxon>
        <taxon>Massilia</taxon>
    </lineage>
</organism>
<comment type="caution">
    <text evidence="1">The sequence shown here is derived from an EMBL/GenBank/DDBJ whole genome shotgun (WGS) entry which is preliminary data.</text>
</comment>
<proteinExistence type="predicted"/>
<evidence type="ECO:0000313" key="2">
    <source>
        <dbReference type="Proteomes" id="UP000610594"/>
    </source>
</evidence>
<accession>A0ABX0MM72</accession>